<proteinExistence type="predicted"/>
<dbReference type="PATRIC" id="fig|1365248.3.peg.451"/>
<keyword evidence="1" id="KW-0472">Membrane</keyword>
<dbReference type="Proteomes" id="UP000076486">
    <property type="component" value="Unassembled WGS sequence"/>
</dbReference>
<evidence type="ECO:0000313" key="3">
    <source>
        <dbReference type="Proteomes" id="UP000076486"/>
    </source>
</evidence>
<dbReference type="AlphaFoldDB" id="A0A167MIU9"/>
<sequence length="60" mass="6579">MDLSPVMDGLILLLSGLIILLFAFGKLFPDVLKHEKWHGLAMPLRIIGGAISIISVLSFF</sequence>
<comment type="caution">
    <text evidence="2">The sequence shown here is derived from an EMBL/GenBank/DDBJ whole genome shotgun (WGS) entry which is preliminary data.</text>
</comment>
<gene>
    <name evidence="2" type="ORF">N473_08820</name>
</gene>
<accession>A0A167MIU9</accession>
<name>A0A167MIU9_9GAMM</name>
<keyword evidence="1" id="KW-1133">Transmembrane helix</keyword>
<organism evidence="2 3">
    <name type="scientific">Pseudoalteromonas luteoviolacea CPMOR-1</name>
    <dbReference type="NCBI Taxonomy" id="1365248"/>
    <lineage>
        <taxon>Bacteria</taxon>
        <taxon>Pseudomonadati</taxon>
        <taxon>Pseudomonadota</taxon>
        <taxon>Gammaproteobacteria</taxon>
        <taxon>Alteromonadales</taxon>
        <taxon>Pseudoalteromonadaceae</taxon>
        <taxon>Pseudoalteromonas</taxon>
    </lineage>
</organism>
<keyword evidence="1" id="KW-0812">Transmembrane</keyword>
<evidence type="ECO:0000313" key="2">
    <source>
        <dbReference type="EMBL" id="KZN66483.1"/>
    </source>
</evidence>
<feature type="transmembrane region" description="Helical" evidence="1">
    <location>
        <begin position="6"/>
        <end position="28"/>
    </location>
</feature>
<dbReference type="EMBL" id="AUYC01000012">
    <property type="protein sequence ID" value="KZN66483.1"/>
    <property type="molecule type" value="Genomic_DNA"/>
</dbReference>
<dbReference type="RefSeq" id="WP_063366515.1">
    <property type="nucleotide sequence ID" value="NZ_AUYC01000012.1"/>
</dbReference>
<protein>
    <submittedName>
        <fullName evidence="2">Uncharacterized protein</fullName>
    </submittedName>
</protein>
<evidence type="ECO:0000256" key="1">
    <source>
        <dbReference type="SAM" id="Phobius"/>
    </source>
</evidence>
<reference evidence="2 3" key="1">
    <citation type="submission" date="2013-07" db="EMBL/GenBank/DDBJ databases">
        <title>Comparative Genomic and Metabolomic Analysis of Twelve Strains of Pseudoalteromonas luteoviolacea.</title>
        <authorList>
            <person name="Vynne N.G."/>
            <person name="Mansson M."/>
            <person name="Gram L."/>
        </authorList>
    </citation>
    <scope>NUCLEOTIDE SEQUENCE [LARGE SCALE GENOMIC DNA]</scope>
    <source>
        <strain evidence="2 3">CPMOR-1</strain>
    </source>
</reference>
<feature type="transmembrane region" description="Helical" evidence="1">
    <location>
        <begin position="40"/>
        <end position="59"/>
    </location>
</feature>